<dbReference type="AlphaFoldDB" id="A0ABD5X8H6"/>
<comment type="caution">
    <text evidence="4">The sequence shown here is derived from an EMBL/GenBank/DDBJ whole genome shotgun (WGS) entry which is preliminary data.</text>
</comment>
<evidence type="ECO:0000313" key="4">
    <source>
        <dbReference type="EMBL" id="MFC7124697.1"/>
    </source>
</evidence>
<feature type="transmembrane region" description="Helical" evidence="2">
    <location>
        <begin position="34"/>
        <end position="56"/>
    </location>
</feature>
<sequence>MVPRLSMMLVPIFAVVTLPLGILAGLYVSLQAAVTVFVVGWFLLTPLAALLLGFMYTSSSQMSTNEELEQSRQTNEKRQEAANGADGSDSVADPVEKLRDRYARGEIDEVELERRLDTLIEMEDVDSTDKEVIERVADTLDTDNSVEGHRENTDTGTESDDLLSEHE</sequence>
<feature type="compositionally biased region" description="Basic and acidic residues" evidence="1">
    <location>
        <begin position="127"/>
        <end position="138"/>
    </location>
</feature>
<evidence type="ECO:0000256" key="1">
    <source>
        <dbReference type="SAM" id="MobiDB-lite"/>
    </source>
</evidence>
<evidence type="ECO:0000259" key="3">
    <source>
        <dbReference type="Pfam" id="PF09851"/>
    </source>
</evidence>
<reference evidence="4 5" key="1">
    <citation type="journal article" date="2014" name="Int. J. Syst. Evol. Microbiol.">
        <title>Complete genome sequence of Corynebacterium casei LMG S-19264T (=DSM 44701T), isolated from a smear-ripened cheese.</title>
        <authorList>
            <consortium name="US DOE Joint Genome Institute (JGI-PGF)"/>
            <person name="Walter F."/>
            <person name="Albersmeier A."/>
            <person name="Kalinowski J."/>
            <person name="Ruckert C."/>
        </authorList>
    </citation>
    <scope>NUCLEOTIDE SEQUENCE [LARGE SCALE GENOMIC DNA]</scope>
    <source>
        <strain evidence="4 5">CGMCC 4.7215</strain>
    </source>
</reference>
<feature type="compositionally biased region" description="Acidic residues" evidence="1">
    <location>
        <begin position="157"/>
        <end position="167"/>
    </location>
</feature>
<organism evidence="4 5">
    <name type="scientific">Halovenus rubra</name>
    <dbReference type="NCBI Taxonomy" id="869890"/>
    <lineage>
        <taxon>Archaea</taxon>
        <taxon>Methanobacteriati</taxon>
        <taxon>Methanobacteriota</taxon>
        <taxon>Stenosarchaea group</taxon>
        <taxon>Halobacteria</taxon>
        <taxon>Halobacteriales</taxon>
        <taxon>Haloarculaceae</taxon>
        <taxon>Halovenus</taxon>
    </lineage>
</organism>
<proteinExistence type="predicted"/>
<feature type="domain" description="SHOCT" evidence="3">
    <location>
        <begin position="93"/>
        <end position="119"/>
    </location>
</feature>
<dbReference type="EMBL" id="JBHSZQ010000001">
    <property type="protein sequence ID" value="MFC7124697.1"/>
    <property type="molecule type" value="Genomic_DNA"/>
</dbReference>
<dbReference type="RefSeq" id="WP_267637557.1">
    <property type="nucleotide sequence ID" value="NZ_JAODIY010000010.1"/>
</dbReference>
<protein>
    <submittedName>
        <fullName evidence="4">SHOCT domain-containing protein</fullName>
    </submittedName>
</protein>
<feature type="region of interest" description="Disordered" evidence="1">
    <location>
        <begin position="64"/>
        <end position="95"/>
    </location>
</feature>
<feature type="transmembrane region" description="Helical" evidence="2">
    <location>
        <begin position="7"/>
        <end position="28"/>
    </location>
</feature>
<name>A0ABD5X8H6_9EURY</name>
<keyword evidence="2" id="KW-0472">Membrane</keyword>
<gene>
    <name evidence="4" type="ORF">ACFQJ7_01380</name>
</gene>
<dbReference type="Pfam" id="PF09851">
    <property type="entry name" value="SHOCT"/>
    <property type="match status" value="1"/>
</dbReference>
<accession>A0ABD5X8H6</accession>
<evidence type="ECO:0000313" key="5">
    <source>
        <dbReference type="Proteomes" id="UP001596414"/>
    </source>
</evidence>
<feature type="region of interest" description="Disordered" evidence="1">
    <location>
        <begin position="127"/>
        <end position="167"/>
    </location>
</feature>
<dbReference type="Proteomes" id="UP001596414">
    <property type="component" value="Unassembled WGS sequence"/>
</dbReference>
<dbReference type="InterPro" id="IPR018649">
    <property type="entry name" value="SHOCT"/>
</dbReference>
<keyword evidence="2" id="KW-1133">Transmembrane helix</keyword>
<keyword evidence="2" id="KW-0812">Transmembrane</keyword>
<evidence type="ECO:0000256" key="2">
    <source>
        <dbReference type="SAM" id="Phobius"/>
    </source>
</evidence>